<keyword evidence="2" id="KW-0677">Repeat</keyword>
<evidence type="ECO:0000313" key="4">
    <source>
        <dbReference type="Proteomes" id="UP000266841"/>
    </source>
</evidence>
<evidence type="ECO:0000313" key="3">
    <source>
        <dbReference type="EMBL" id="EJK70651.1"/>
    </source>
</evidence>
<comment type="caution">
    <text evidence="3">The sequence shown here is derived from an EMBL/GenBank/DDBJ whole genome shotgun (WGS) entry which is preliminary data.</text>
</comment>
<protein>
    <submittedName>
        <fullName evidence="3">Uncharacterized protein</fullName>
    </submittedName>
</protein>
<dbReference type="Gene3D" id="3.80.10.10">
    <property type="entry name" value="Ribonuclease Inhibitor"/>
    <property type="match status" value="2"/>
</dbReference>
<dbReference type="AlphaFoldDB" id="K0TB41"/>
<keyword evidence="4" id="KW-1185">Reference proteome</keyword>
<sequence length="619" mass="68262">MFDWYEPTEKELANALHDEQVGGNRDAVAALRSFMEKEGLSIEFSNGGGVDDESFLDACPLEAFAAVKSDLLSVFILAHQDATDPEFKTVSDINKLGKGKLEEAKANVRKKIKVAYDCRRNPNILLNNTDYDALAATTSAEDITEDVGMNQDTLQSLRDDDANLLHLRLCSGEIAEGYCNEGDYFPGSSEELGWLGHFAKKSTRLQNLILVGSDIFKNCSKYSVDRFFEDLGRCNHIKNMQISTDLEVVAKLGPAMKNNDITDFIAEGSYMGCSEVDSLFKTLGEIQSLEKLIMKGAFGGDGSLGGYIPSLAACTGMRRLKLKDMGIRTHSCAALRSILPRMDALLELDLGGNSINDNCVEVLVPGLAECNNLLSLRLISNWLFDDGFDMLIQGLPASVSLLNVSDNQIALARQLPLLKFKELYLPGNEICSGGPQVIAASLANPECRLETLFLYCGNIGDEGVATIAQSLRGNRRLRNMNLTENNITATGWNAFSPVLCDTSSINATHGSNHTLYTLGDFCDNMPRDIESLLRMNYNQDKSLVAAKKILQTHHHLDMKPLLDWGLDLLPRVVAWLDRFAESRPDLKLSSIFEFVRAMPTEVGNGVAGKRKGTKRRRYN</sequence>
<dbReference type="InterPro" id="IPR051261">
    <property type="entry name" value="NLR"/>
</dbReference>
<name>K0TB41_THAOC</name>
<dbReference type="OrthoDB" id="333024at2759"/>
<dbReference type="SUPFAM" id="SSF52047">
    <property type="entry name" value="RNI-like"/>
    <property type="match status" value="1"/>
</dbReference>
<evidence type="ECO:0000256" key="1">
    <source>
        <dbReference type="ARBA" id="ARBA00022614"/>
    </source>
</evidence>
<gene>
    <name evidence="3" type="ORF">THAOC_07971</name>
</gene>
<dbReference type="PANTHER" id="PTHR24106">
    <property type="entry name" value="NACHT, LRR AND CARD DOMAINS-CONTAINING"/>
    <property type="match status" value="1"/>
</dbReference>
<proteinExistence type="predicted"/>
<dbReference type="SMART" id="SM00368">
    <property type="entry name" value="LRR_RI"/>
    <property type="match status" value="4"/>
</dbReference>
<organism evidence="3 4">
    <name type="scientific">Thalassiosira oceanica</name>
    <name type="common">Marine diatom</name>
    <dbReference type="NCBI Taxonomy" id="159749"/>
    <lineage>
        <taxon>Eukaryota</taxon>
        <taxon>Sar</taxon>
        <taxon>Stramenopiles</taxon>
        <taxon>Ochrophyta</taxon>
        <taxon>Bacillariophyta</taxon>
        <taxon>Coscinodiscophyceae</taxon>
        <taxon>Thalassiosirophycidae</taxon>
        <taxon>Thalassiosirales</taxon>
        <taxon>Thalassiosiraceae</taxon>
        <taxon>Thalassiosira</taxon>
    </lineage>
</organism>
<dbReference type="eggNOG" id="KOG4308">
    <property type="taxonomic scope" value="Eukaryota"/>
</dbReference>
<keyword evidence="1" id="KW-0433">Leucine-rich repeat</keyword>
<reference evidence="3 4" key="1">
    <citation type="journal article" date="2012" name="Genome Biol.">
        <title>Genome and low-iron response of an oceanic diatom adapted to chronic iron limitation.</title>
        <authorList>
            <person name="Lommer M."/>
            <person name="Specht M."/>
            <person name="Roy A.S."/>
            <person name="Kraemer L."/>
            <person name="Andreson R."/>
            <person name="Gutowska M.A."/>
            <person name="Wolf J."/>
            <person name="Bergner S.V."/>
            <person name="Schilhabel M.B."/>
            <person name="Klostermeier U.C."/>
            <person name="Beiko R.G."/>
            <person name="Rosenstiel P."/>
            <person name="Hippler M."/>
            <person name="Laroche J."/>
        </authorList>
    </citation>
    <scope>NUCLEOTIDE SEQUENCE [LARGE SCALE GENOMIC DNA]</scope>
    <source>
        <strain evidence="3 4">CCMP1005</strain>
    </source>
</reference>
<accession>K0TB41</accession>
<dbReference type="InterPro" id="IPR032675">
    <property type="entry name" value="LRR_dom_sf"/>
</dbReference>
<evidence type="ECO:0000256" key="2">
    <source>
        <dbReference type="ARBA" id="ARBA00022737"/>
    </source>
</evidence>
<dbReference type="EMBL" id="AGNL01008246">
    <property type="protein sequence ID" value="EJK70651.1"/>
    <property type="molecule type" value="Genomic_DNA"/>
</dbReference>
<dbReference type="Proteomes" id="UP000266841">
    <property type="component" value="Unassembled WGS sequence"/>
</dbReference>